<feature type="chain" id="PRO_5017208280" evidence="4">
    <location>
        <begin position="27"/>
        <end position="436"/>
    </location>
</feature>
<protein>
    <submittedName>
        <fullName evidence="5">Ankyrin repeat domain-containing protein</fullName>
    </submittedName>
</protein>
<evidence type="ECO:0000313" key="6">
    <source>
        <dbReference type="Proteomes" id="UP000267003"/>
    </source>
</evidence>
<evidence type="ECO:0000256" key="4">
    <source>
        <dbReference type="SAM" id="SignalP"/>
    </source>
</evidence>
<dbReference type="Gene3D" id="1.25.40.20">
    <property type="entry name" value="Ankyrin repeat-containing domain"/>
    <property type="match status" value="2"/>
</dbReference>
<sequence length="436" mass="46708">MISRSLRLLFRAVLGAASLAAWTSHATSVMPYRPPMMRALAADDVETLRELLKKGQSRNDTDDIHDPHLQSPLMVACEAGSEKSANLLLEVGADPLLIVPRHDHYWPPPGWNAVCFARYGKLKRVEARLVSSGVSAPGSCLLEADFLLAVQARATPQVALLARQGKGRISDGILQYTVLTALAHKDTPLLQAVLSAGVPTQKTRGWDNQLQESVEMALYERQVSLVDALLDAGVRPPLTPLAEAGLLPQVTRTLEMGASANGRTGESRGPLLRATQNGHTEVVRVLLKAGANANGNRFDNDRPLLAATERLQKDKGNPELVKLLLKAGASTDVERFNTTPLKFAVNGCSAEAVSLLLSKMTAQAIASHPGGYLYAQALRVDAACPEAEAVRVLQALLAGGVRIEGSGRNGMDTDLLRKQADRSPAIAKVLKQAGFQ</sequence>
<dbReference type="AlphaFoldDB" id="A0A3A8R4J5"/>
<dbReference type="SMART" id="SM00248">
    <property type="entry name" value="ANK"/>
    <property type="match status" value="6"/>
</dbReference>
<dbReference type="EMBL" id="RAWK01000009">
    <property type="protein sequence ID" value="RKH74170.1"/>
    <property type="molecule type" value="Genomic_DNA"/>
</dbReference>
<keyword evidence="6" id="KW-1185">Reference proteome</keyword>
<comment type="caution">
    <text evidence="5">The sequence shown here is derived from an EMBL/GenBank/DDBJ whole genome shotgun (WGS) entry which is preliminary data.</text>
</comment>
<dbReference type="PROSITE" id="PS50297">
    <property type="entry name" value="ANK_REP_REGION"/>
    <property type="match status" value="1"/>
</dbReference>
<accession>A0A3A8R4J5</accession>
<evidence type="ECO:0000256" key="3">
    <source>
        <dbReference type="PROSITE-ProRule" id="PRU00023"/>
    </source>
</evidence>
<dbReference type="Proteomes" id="UP000267003">
    <property type="component" value="Unassembled WGS sequence"/>
</dbReference>
<dbReference type="PANTHER" id="PTHR24198:SF165">
    <property type="entry name" value="ANKYRIN REPEAT-CONTAINING PROTEIN-RELATED"/>
    <property type="match status" value="1"/>
</dbReference>
<evidence type="ECO:0000256" key="2">
    <source>
        <dbReference type="ARBA" id="ARBA00023043"/>
    </source>
</evidence>
<dbReference type="Pfam" id="PF00023">
    <property type="entry name" value="Ank"/>
    <property type="match status" value="1"/>
</dbReference>
<feature type="signal peptide" evidence="4">
    <location>
        <begin position="1"/>
        <end position="26"/>
    </location>
</feature>
<dbReference type="InterPro" id="IPR036770">
    <property type="entry name" value="Ankyrin_rpt-contain_sf"/>
</dbReference>
<dbReference type="Pfam" id="PF12796">
    <property type="entry name" value="Ank_2"/>
    <property type="match status" value="1"/>
</dbReference>
<proteinExistence type="predicted"/>
<gene>
    <name evidence="5" type="ORF">D7W81_02445</name>
</gene>
<evidence type="ECO:0000256" key="1">
    <source>
        <dbReference type="ARBA" id="ARBA00022737"/>
    </source>
</evidence>
<keyword evidence="1" id="KW-0677">Repeat</keyword>
<keyword evidence="4" id="KW-0732">Signal</keyword>
<organism evidence="5 6">
    <name type="scientific">Corallococcus aberystwythensis</name>
    <dbReference type="NCBI Taxonomy" id="2316722"/>
    <lineage>
        <taxon>Bacteria</taxon>
        <taxon>Pseudomonadati</taxon>
        <taxon>Myxococcota</taxon>
        <taxon>Myxococcia</taxon>
        <taxon>Myxococcales</taxon>
        <taxon>Cystobacterineae</taxon>
        <taxon>Myxococcaceae</taxon>
        <taxon>Corallococcus</taxon>
    </lineage>
</organism>
<keyword evidence="2 3" id="KW-0040">ANK repeat</keyword>
<name>A0A3A8R4J5_9BACT</name>
<evidence type="ECO:0000313" key="5">
    <source>
        <dbReference type="EMBL" id="RKH74170.1"/>
    </source>
</evidence>
<dbReference type="PANTHER" id="PTHR24198">
    <property type="entry name" value="ANKYRIN REPEAT AND PROTEIN KINASE DOMAIN-CONTAINING PROTEIN"/>
    <property type="match status" value="1"/>
</dbReference>
<dbReference type="InterPro" id="IPR002110">
    <property type="entry name" value="Ankyrin_rpt"/>
</dbReference>
<dbReference type="PROSITE" id="PS50088">
    <property type="entry name" value="ANK_REPEAT"/>
    <property type="match status" value="1"/>
</dbReference>
<dbReference type="SUPFAM" id="SSF48403">
    <property type="entry name" value="Ankyrin repeat"/>
    <property type="match status" value="1"/>
</dbReference>
<feature type="repeat" description="ANK" evidence="3">
    <location>
        <begin position="266"/>
        <end position="294"/>
    </location>
</feature>
<reference evidence="6" key="1">
    <citation type="submission" date="2018-09" db="EMBL/GenBank/DDBJ databases">
        <authorList>
            <person name="Livingstone P.G."/>
            <person name="Whitworth D.E."/>
        </authorList>
    </citation>
    <scope>NUCLEOTIDE SEQUENCE [LARGE SCALE GENOMIC DNA]</scope>
    <source>
        <strain evidence="6">AB050A</strain>
    </source>
</reference>